<evidence type="ECO:0000259" key="2">
    <source>
        <dbReference type="Pfam" id="PF06985"/>
    </source>
</evidence>
<dbReference type="PANTHER" id="PTHR10622:SF10">
    <property type="entry name" value="HET DOMAIN-CONTAINING PROTEIN"/>
    <property type="match status" value="1"/>
</dbReference>
<evidence type="ECO:0000256" key="1">
    <source>
        <dbReference type="SAM" id="MobiDB-lite"/>
    </source>
</evidence>
<evidence type="ECO:0000313" key="5">
    <source>
        <dbReference type="Proteomes" id="UP000070501"/>
    </source>
</evidence>
<feature type="compositionally biased region" description="Low complexity" evidence="1">
    <location>
        <begin position="50"/>
        <end position="59"/>
    </location>
</feature>
<feature type="domain" description="DUF8212" evidence="3">
    <location>
        <begin position="256"/>
        <end position="277"/>
    </location>
</feature>
<keyword evidence="5" id="KW-1185">Reference proteome</keyword>
<dbReference type="InParanoid" id="A0A136INR5"/>
<feature type="domain" description="Heterokaryon incompatibility" evidence="2">
    <location>
        <begin position="22"/>
        <end position="130"/>
    </location>
</feature>
<feature type="region of interest" description="Disordered" evidence="1">
    <location>
        <begin position="41"/>
        <end position="70"/>
    </location>
</feature>
<dbReference type="Pfam" id="PF06985">
    <property type="entry name" value="HET"/>
    <property type="match status" value="1"/>
</dbReference>
<dbReference type="InterPro" id="IPR058525">
    <property type="entry name" value="DUF8212"/>
</dbReference>
<dbReference type="EMBL" id="KQ964267">
    <property type="protein sequence ID" value="KXJ86577.1"/>
    <property type="molecule type" value="Genomic_DNA"/>
</dbReference>
<dbReference type="Proteomes" id="UP000070501">
    <property type="component" value="Unassembled WGS sequence"/>
</dbReference>
<name>A0A136INR5_9PEZI</name>
<protein>
    <submittedName>
        <fullName evidence="4">Heterokaryon incompatibility protein-domain-containing protein</fullName>
    </submittedName>
</protein>
<proteinExistence type="predicted"/>
<accession>A0A136INR5</accession>
<dbReference type="STRING" id="196109.A0A136INR5"/>
<gene>
    <name evidence="4" type="ORF">Micbo1qcDRAFT_219173</name>
</gene>
<reference evidence="5" key="1">
    <citation type="submission" date="2016-02" db="EMBL/GenBank/DDBJ databases">
        <title>Draft genome sequence of Microdochium bolleyi, a fungal endophyte of beachgrass.</title>
        <authorList>
            <consortium name="DOE Joint Genome Institute"/>
            <person name="David A.S."/>
            <person name="May G."/>
            <person name="Haridas S."/>
            <person name="Lim J."/>
            <person name="Wang M."/>
            <person name="Labutti K."/>
            <person name="Lipzen A."/>
            <person name="Barry K."/>
            <person name="Grigoriev I.V."/>
        </authorList>
    </citation>
    <scope>NUCLEOTIDE SEQUENCE [LARGE SCALE GENOMIC DNA]</scope>
    <source>
        <strain evidence="5">J235TASD1</strain>
    </source>
</reference>
<dbReference type="OrthoDB" id="674604at2759"/>
<organism evidence="4 5">
    <name type="scientific">Microdochium bolleyi</name>
    <dbReference type="NCBI Taxonomy" id="196109"/>
    <lineage>
        <taxon>Eukaryota</taxon>
        <taxon>Fungi</taxon>
        <taxon>Dikarya</taxon>
        <taxon>Ascomycota</taxon>
        <taxon>Pezizomycotina</taxon>
        <taxon>Sordariomycetes</taxon>
        <taxon>Xylariomycetidae</taxon>
        <taxon>Xylariales</taxon>
        <taxon>Microdochiaceae</taxon>
        <taxon>Microdochium</taxon>
    </lineage>
</organism>
<evidence type="ECO:0000259" key="3">
    <source>
        <dbReference type="Pfam" id="PF26640"/>
    </source>
</evidence>
<dbReference type="PANTHER" id="PTHR10622">
    <property type="entry name" value="HET DOMAIN-CONTAINING PROTEIN"/>
    <property type="match status" value="1"/>
</dbReference>
<dbReference type="AlphaFoldDB" id="A0A136INR5"/>
<evidence type="ECO:0000313" key="4">
    <source>
        <dbReference type="EMBL" id="KXJ86577.1"/>
    </source>
</evidence>
<dbReference type="InterPro" id="IPR010730">
    <property type="entry name" value="HET"/>
</dbReference>
<feature type="non-terminal residue" evidence="4">
    <location>
        <position position="277"/>
    </location>
</feature>
<sequence>MHLLNVHTQVLELFLGTSRPPYAILSHTWGDHEAKFEDYCEETTATPNHEPQSQPQPRSRQARTRRETRQAPRKALIAACCRKAIADGFNYVWVDTCCIDKRSSAELSEAINSMFRWYRESACCYVYLADVPAAPFSASARWFQRGWTLQELLAPRALKFFDAEWTWIGFSLQEVNPPQDWRLGLERAVPNLTVCISDITGISISQLQSGDLSSTCVAQRMSWASARETTREEDIAYCLLGIFDVNMPLLYGEGERAFERLQEEIIKKNSDQSIFAF</sequence>
<dbReference type="Pfam" id="PF26640">
    <property type="entry name" value="DUF8212"/>
    <property type="match status" value="1"/>
</dbReference>